<dbReference type="InterPro" id="IPR013815">
    <property type="entry name" value="ATP_grasp_subdomain_1"/>
</dbReference>
<dbReference type="AlphaFoldDB" id="A0A845M1G9"/>
<dbReference type="Pfam" id="PF13380">
    <property type="entry name" value="CoA_binding_2"/>
    <property type="match status" value="1"/>
</dbReference>
<feature type="domain" description="CoA-binding" evidence="2">
    <location>
        <begin position="6"/>
        <end position="101"/>
    </location>
</feature>
<organism evidence="3 4">
    <name type="scientific">Maritimibacter harenae</name>
    <dbReference type="NCBI Taxonomy" id="2606218"/>
    <lineage>
        <taxon>Bacteria</taxon>
        <taxon>Pseudomonadati</taxon>
        <taxon>Pseudomonadota</taxon>
        <taxon>Alphaproteobacteria</taxon>
        <taxon>Rhodobacterales</taxon>
        <taxon>Roseobacteraceae</taxon>
        <taxon>Maritimibacter</taxon>
    </lineage>
</organism>
<dbReference type="EMBL" id="WTUX01000012">
    <property type="protein sequence ID" value="MZR13416.1"/>
    <property type="molecule type" value="Genomic_DNA"/>
</dbReference>
<protein>
    <submittedName>
        <fullName evidence="3">CoA-binding protein</fullName>
    </submittedName>
</protein>
<dbReference type="Pfam" id="PF13607">
    <property type="entry name" value="Succ_CoA_lig"/>
    <property type="match status" value="1"/>
</dbReference>
<reference evidence="3 4" key="1">
    <citation type="submission" date="2019-12" db="EMBL/GenBank/DDBJ databases">
        <title>Maritimibacter sp. nov. sp. isolated from sea sand.</title>
        <authorList>
            <person name="Kim J."/>
            <person name="Jeong S.E."/>
            <person name="Jung H.S."/>
            <person name="Jeon C.O."/>
        </authorList>
    </citation>
    <scope>NUCLEOTIDE SEQUENCE [LARGE SCALE GENOMIC DNA]</scope>
    <source>
        <strain evidence="3 4">DP07</strain>
    </source>
</reference>
<dbReference type="SUPFAM" id="SSF52210">
    <property type="entry name" value="Succinyl-CoA synthetase domains"/>
    <property type="match status" value="2"/>
</dbReference>
<accession>A0A845M1G9</accession>
<dbReference type="RefSeq" id="WP_161351540.1">
    <property type="nucleotide sequence ID" value="NZ_WTUX01000012.1"/>
</dbReference>
<evidence type="ECO:0000313" key="4">
    <source>
        <dbReference type="Proteomes" id="UP000467322"/>
    </source>
</evidence>
<dbReference type="Gene3D" id="3.40.50.261">
    <property type="entry name" value="Succinyl-CoA synthetase domains"/>
    <property type="match status" value="2"/>
</dbReference>
<keyword evidence="1" id="KW-0816">Tricarboxylic acid cycle</keyword>
<sequence>MSLQALLNPSSVAIFGASQNPKKVGGRPIRFMLEQGFKGDIYPINPGREVVQGLTCYPDLASVPTVPDVAIVAVGQDLVLGTIRDCADRGVKACIVMASGFGETGEAGRAAQAEMLEVARAAGMRIVGPNSQGLANFNNGAILNFSTMFVEIPPETGPIACISQSGGMSVVPYHMLRQRGLGIGHCHATGNDADVTVGELAAEVVADPSVKLCLIYLEKLQDPTHLARAAKIARERGVPIIALKSGRSPDGQRAAQSHTGAIASEDRIVDAFFERHGIWRAEGTEALVEAAEIYLQGWAAGGRRVAVVSNSGATCVLSADAIERYGLELAVFSSETEAAVRDVLPDFAASRNPIDITAALLTDSGLLGKVLPHAGGDDGVDMIIIGIPVSGEGYDVDSFARDTAAFAKKAKKPVVLAAPQDKVRKAFAAYGIPTFETEDAAVRALAQFSNHRSLMQKAAGGDIVVMTPGKAGETLDENRSLDRIAQRGVAVANREICKDVAQALAFLEVAPNGIVLKANSSLVPHKSEHGLVRVGLNTADQVESNFRAIQDKLADMNVPFEGILAAEMVPSGHEMVVGGYLDPVFGPVVVVGEGGIAVEAMPDNRLLLTPFDENDVASALSKLRIGPLFAGVRGAAPLNTEAVFAAARGVAELLTEGSVQSVDINPLITTPQGAIAADALVEQRTPI</sequence>
<dbReference type="Gene3D" id="3.30.1490.20">
    <property type="entry name" value="ATP-grasp fold, A domain"/>
    <property type="match status" value="1"/>
</dbReference>
<dbReference type="GO" id="GO:0005524">
    <property type="term" value="F:ATP binding"/>
    <property type="evidence" value="ECO:0007669"/>
    <property type="project" value="InterPro"/>
</dbReference>
<evidence type="ECO:0000259" key="2">
    <source>
        <dbReference type="SMART" id="SM00881"/>
    </source>
</evidence>
<keyword evidence="4" id="KW-1185">Reference proteome</keyword>
<dbReference type="Proteomes" id="UP000467322">
    <property type="component" value="Unassembled WGS sequence"/>
</dbReference>
<dbReference type="PANTHER" id="PTHR42793">
    <property type="entry name" value="COA BINDING DOMAIN CONTAINING PROTEIN"/>
    <property type="match status" value="1"/>
</dbReference>
<proteinExistence type="predicted"/>
<name>A0A845M1G9_9RHOB</name>
<dbReference type="InterPro" id="IPR032875">
    <property type="entry name" value="Succ_CoA_lig_flav_dom"/>
</dbReference>
<dbReference type="Pfam" id="PF13549">
    <property type="entry name" value="ATP-grasp_5"/>
    <property type="match status" value="1"/>
</dbReference>
<dbReference type="InterPro" id="IPR036291">
    <property type="entry name" value="NAD(P)-bd_dom_sf"/>
</dbReference>
<evidence type="ECO:0000256" key="1">
    <source>
        <dbReference type="ARBA" id="ARBA00022532"/>
    </source>
</evidence>
<dbReference type="SMART" id="SM00881">
    <property type="entry name" value="CoA_binding"/>
    <property type="match status" value="1"/>
</dbReference>
<dbReference type="InterPro" id="IPR016102">
    <property type="entry name" value="Succinyl-CoA_synth-like"/>
</dbReference>
<dbReference type="SUPFAM" id="SSF56059">
    <property type="entry name" value="Glutathione synthetase ATP-binding domain-like"/>
    <property type="match status" value="1"/>
</dbReference>
<comment type="caution">
    <text evidence="3">The sequence shown here is derived from an EMBL/GenBank/DDBJ whole genome shotgun (WGS) entry which is preliminary data.</text>
</comment>
<dbReference type="SUPFAM" id="SSF51735">
    <property type="entry name" value="NAD(P)-binding Rossmann-fold domains"/>
    <property type="match status" value="1"/>
</dbReference>
<dbReference type="GO" id="GO:0006099">
    <property type="term" value="P:tricarboxylic acid cycle"/>
    <property type="evidence" value="ECO:0007669"/>
    <property type="project" value="UniProtKB-KW"/>
</dbReference>
<dbReference type="PANTHER" id="PTHR42793:SF4">
    <property type="entry name" value="BLL6376 PROTEIN"/>
    <property type="match status" value="1"/>
</dbReference>
<dbReference type="Gene3D" id="3.40.50.720">
    <property type="entry name" value="NAD(P)-binding Rossmann-like Domain"/>
    <property type="match status" value="1"/>
</dbReference>
<dbReference type="Gene3D" id="3.30.470.20">
    <property type="entry name" value="ATP-grasp fold, B domain"/>
    <property type="match status" value="1"/>
</dbReference>
<dbReference type="InterPro" id="IPR003781">
    <property type="entry name" value="CoA-bd"/>
</dbReference>
<gene>
    <name evidence="3" type="ORF">GQE99_10350</name>
</gene>
<evidence type="ECO:0000313" key="3">
    <source>
        <dbReference type="EMBL" id="MZR13416.1"/>
    </source>
</evidence>